<dbReference type="AlphaFoldDB" id="A0ABD0KAW5"/>
<accession>A0ABD0KAW5</accession>
<sequence>MVPEHPHLCAEDKPFCMNDIYQEAGQPPAVFKRCVDEVTCNNEWYHESSDMAQCFQYDPSVYTDDLVFVHSLADPCVAGNYQELNDVHRSTSFITEYPEEPLCDMYLQKGWYRFNSAAGGKMPEKCIDRLHVTNRHAQWANGRQVGSRHVKGPEITHNGHQFRFSCNIHWPHHDPDQAFEVVWTFDNHTYANIPAVTVKEPARVAYLQGSDLKGHLGTNVGCKIRSFYQANSNMTSAWLESNTYWAGIRADPKHVDISEKQGEKNVTLTSTIPIVCEHIVTCCIDVKLDVDGDKSQLGVASGCDYKMCSTDWNPTRNEASIQVPIVAAKDHINDGNKDLLLRFETLLSSGGGPYQAAFDGYKIQSTQVDVKDVESTQCVCTGDPHCHGLEHKT</sequence>
<gene>
    <name evidence="1" type="ORF">BaRGS_00024487</name>
</gene>
<dbReference type="Proteomes" id="UP001519460">
    <property type="component" value="Unassembled WGS sequence"/>
</dbReference>
<organism evidence="1 2">
    <name type="scientific">Batillaria attramentaria</name>
    <dbReference type="NCBI Taxonomy" id="370345"/>
    <lineage>
        <taxon>Eukaryota</taxon>
        <taxon>Metazoa</taxon>
        <taxon>Spiralia</taxon>
        <taxon>Lophotrochozoa</taxon>
        <taxon>Mollusca</taxon>
        <taxon>Gastropoda</taxon>
        <taxon>Caenogastropoda</taxon>
        <taxon>Sorbeoconcha</taxon>
        <taxon>Cerithioidea</taxon>
        <taxon>Batillariidae</taxon>
        <taxon>Batillaria</taxon>
    </lineage>
</organism>
<protein>
    <submittedName>
        <fullName evidence="1">Uncharacterized protein</fullName>
    </submittedName>
</protein>
<reference evidence="1 2" key="1">
    <citation type="journal article" date="2023" name="Sci. Data">
        <title>Genome assembly of the Korean intertidal mud-creeper Batillaria attramentaria.</title>
        <authorList>
            <person name="Patra A.K."/>
            <person name="Ho P.T."/>
            <person name="Jun S."/>
            <person name="Lee S.J."/>
            <person name="Kim Y."/>
            <person name="Won Y.J."/>
        </authorList>
    </citation>
    <scope>NUCLEOTIDE SEQUENCE [LARGE SCALE GENOMIC DNA]</scope>
    <source>
        <strain evidence="1">Wonlab-2016</strain>
    </source>
</reference>
<comment type="caution">
    <text evidence="1">The sequence shown here is derived from an EMBL/GenBank/DDBJ whole genome shotgun (WGS) entry which is preliminary data.</text>
</comment>
<evidence type="ECO:0000313" key="2">
    <source>
        <dbReference type="Proteomes" id="UP001519460"/>
    </source>
</evidence>
<name>A0ABD0KAW5_9CAEN</name>
<keyword evidence="2" id="KW-1185">Reference proteome</keyword>
<evidence type="ECO:0000313" key="1">
    <source>
        <dbReference type="EMBL" id="KAK7484238.1"/>
    </source>
</evidence>
<dbReference type="EMBL" id="JACVVK020000213">
    <property type="protein sequence ID" value="KAK7484238.1"/>
    <property type="molecule type" value="Genomic_DNA"/>
</dbReference>
<proteinExistence type="predicted"/>